<feature type="transmembrane region" description="Helical" evidence="1">
    <location>
        <begin position="83"/>
        <end position="104"/>
    </location>
</feature>
<feature type="transmembrane region" description="Helical" evidence="1">
    <location>
        <begin position="116"/>
        <end position="139"/>
    </location>
</feature>
<protein>
    <submittedName>
        <fullName evidence="2">Membrane protein</fullName>
    </submittedName>
</protein>
<sequence length="192" mass="23039">MFSWGIITIFIIIATFYIKWIFFDNTKDSKISFKEIFKNLDYLKTSKNKINMKDLLMFLIFPFIISITSIFILEIRIDFNNSLTLIISIISSILLNFWTILLTARDKMEKEKYKYVINLSSNIVLEIFISIIFIILFIFKELKLDFLDEIISKINLIKIIKTVYLFLILLYTINFLMILQRIYLISNYEKKE</sequence>
<name>D6LGC3_9FUSO</name>
<keyword evidence="1" id="KW-0812">Transmembrane</keyword>
<accession>D6LGC3</accession>
<gene>
    <name evidence="2" type="ORF">HMPREF0400_00772</name>
</gene>
<dbReference type="AlphaFoldDB" id="D6LGC3"/>
<dbReference type="Proteomes" id="UP000003964">
    <property type="component" value="Unassembled WGS sequence"/>
</dbReference>
<keyword evidence="1" id="KW-0472">Membrane</keyword>
<feature type="transmembrane region" description="Helical" evidence="1">
    <location>
        <begin position="55"/>
        <end position="77"/>
    </location>
</feature>
<evidence type="ECO:0000313" key="3">
    <source>
        <dbReference type="Proteomes" id="UP000003964"/>
    </source>
</evidence>
<dbReference type="RefSeq" id="WP_008820755.1">
    <property type="nucleotide sequence ID" value="NZ_GG770381.1"/>
</dbReference>
<dbReference type="EMBL" id="GG770381">
    <property type="protein sequence ID" value="EFG29208.2"/>
    <property type="molecule type" value="Genomic_DNA"/>
</dbReference>
<organism evidence="2 3">
    <name type="scientific">Fusobacterium periodonticum 1_1_41FAA</name>
    <dbReference type="NCBI Taxonomy" id="469621"/>
    <lineage>
        <taxon>Bacteria</taxon>
        <taxon>Fusobacteriati</taxon>
        <taxon>Fusobacteriota</taxon>
        <taxon>Fusobacteriia</taxon>
        <taxon>Fusobacteriales</taxon>
        <taxon>Fusobacteriaceae</taxon>
        <taxon>Fusobacterium</taxon>
    </lineage>
</organism>
<evidence type="ECO:0000256" key="1">
    <source>
        <dbReference type="SAM" id="Phobius"/>
    </source>
</evidence>
<reference evidence="2 3" key="1">
    <citation type="submission" date="2010-03" db="EMBL/GenBank/DDBJ databases">
        <title>The Genome Sequence of Fusobacterium sp. 1_1_41FAA.</title>
        <authorList>
            <consortium name="The Broad Institute Genome Sequencing Platform"/>
            <person name="Ward D."/>
            <person name="Earl A."/>
            <person name="Feldgarden M."/>
            <person name="Gevers D."/>
            <person name="Young S.K."/>
            <person name="Zeng Q."/>
            <person name="Koehrsen M."/>
            <person name="Alvarado L."/>
            <person name="Berlin A."/>
            <person name="Borenstein D."/>
            <person name="Chapman S."/>
            <person name="Chen Z."/>
            <person name="Engels R."/>
            <person name="Freedman E."/>
            <person name="Gellesch M."/>
            <person name="Goldberg J."/>
            <person name="Griggs A."/>
            <person name="Gujja S."/>
            <person name="Heilman E."/>
            <person name="Heiman D."/>
            <person name="Hepburn T."/>
            <person name="Howarth C."/>
            <person name="Jen D."/>
            <person name="Larson L."/>
            <person name="Mehta T."/>
            <person name="Park D."/>
            <person name="Pearson M."/>
            <person name="Richards J."/>
            <person name="Roberts A."/>
            <person name="Saif S."/>
            <person name="Shea T."/>
            <person name="Shenoy N."/>
            <person name="Sisk P."/>
            <person name="Stolte C."/>
            <person name="Sykes S."/>
            <person name="Walk T."/>
            <person name="White J."/>
            <person name="Yandava C."/>
            <person name="Strauss J.C."/>
            <person name="Ambrose C.E."/>
            <person name="Allen-Vercoe E."/>
            <person name="Haas B."/>
            <person name="Henn M.R."/>
            <person name="Nusbaum C."/>
            <person name="Birren B."/>
        </authorList>
    </citation>
    <scope>NUCLEOTIDE SEQUENCE [LARGE SCALE GENOMIC DNA]</scope>
    <source>
        <strain evidence="2 3">1_1_41FAA</strain>
    </source>
</reference>
<keyword evidence="1" id="KW-1133">Transmembrane helix</keyword>
<feature type="transmembrane region" description="Helical" evidence="1">
    <location>
        <begin position="6"/>
        <end position="23"/>
    </location>
</feature>
<proteinExistence type="predicted"/>
<feature type="transmembrane region" description="Helical" evidence="1">
    <location>
        <begin position="159"/>
        <end position="184"/>
    </location>
</feature>
<evidence type="ECO:0000313" key="2">
    <source>
        <dbReference type="EMBL" id="EFG29208.2"/>
    </source>
</evidence>